<gene>
    <name evidence="5" type="ORF">GCM10011507_01830</name>
</gene>
<dbReference type="SUPFAM" id="SSF48208">
    <property type="entry name" value="Six-hairpin glycosidases"/>
    <property type="match status" value="1"/>
</dbReference>
<evidence type="ECO:0000259" key="3">
    <source>
        <dbReference type="Pfam" id="PF21307"/>
    </source>
</evidence>
<feature type="domain" description="Glycosyl hydrolase family 95 catalytic" evidence="4">
    <location>
        <begin position="325"/>
        <end position="747"/>
    </location>
</feature>
<protein>
    <submittedName>
        <fullName evidence="5">Alpha/beta hydrolase</fullName>
    </submittedName>
</protein>
<evidence type="ECO:0000313" key="5">
    <source>
        <dbReference type="EMBL" id="GGA54227.1"/>
    </source>
</evidence>
<feature type="signal peptide" evidence="1">
    <location>
        <begin position="1"/>
        <end position="28"/>
    </location>
</feature>
<evidence type="ECO:0000313" key="6">
    <source>
        <dbReference type="Proteomes" id="UP000648801"/>
    </source>
</evidence>
<dbReference type="Gene3D" id="2.60.40.1180">
    <property type="entry name" value="Golgi alpha-mannosidase II"/>
    <property type="match status" value="1"/>
</dbReference>
<dbReference type="Gene3D" id="1.50.10.10">
    <property type="match status" value="1"/>
</dbReference>
<name>A0A916RFP2_9BACT</name>
<keyword evidence="1" id="KW-0732">Signal</keyword>
<feature type="chain" id="PRO_5037847102" evidence="1">
    <location>
        <begin position="29"/>
        <end position="853"/>
    </location>
</feature>
<dbReference type="PROSITE" id="PS51318">
    <property type="entry name" value="TAT"/>
    <property type="match status" value="1"/>
</dbReference>
<dbReference type="GO" id="GO:0004560">
    <property type="term" value="F:alpha-L-fucosidase activity"/>
    <property type="evidence" value="ECO:0007669"/>
    <property type="project" value="InterPro"/>
</dbReference>
<feature type="domain" description="Alpha fucosidase A-like C-terminal" evidence="3">
    <location>
        <begin position="760"/>
        <end position="823"/>
    </location>
</feature>
<reference evidence="5" key="2">
    <citation type="submission" date="2020-09" db="EMBL/GenBank/DDBJ databases">
        <authorList>
            <person name="Sun Q."/>
            <person name="Zhou Y."/>
        </authorList>
    </citation>
    <scope>NUCLEOTIDE SEQUENCE</scope>
    <source>
        <strain evidence="5">CGMCC 1.15447</strain>
    </source>
</reference>
<dbReference type="AlphaFoldDB" id="A0A916RFP2"/>
<evidence type="ECO:0000259" key="4">
    <source>
        <dbReference type="Pfam" id="PF22124"/>
    </source>
</evidence>
<proteinExistence type="predicted"/>
<comment type="caution">
    <text evidence="5">The sequence shown here is derived from an EMBL/GenBank/DDBJ whole genome shotgun (WGS) entry which is preliminary data.</text>
</comment>
<dbReference type="Proteomes" id="UP000648801">
    <property type="component" value="Unassembled WGS sequence"/>
</dbReference>
<dbReference type="InterPro" id="IPR013780">
    <property type="entry name" value="Glyco_hydro_b"/>
</dbReference>
<feature type="domain" description="Glycosyl hydrolase family 95 N-terminal" evidence="2">
    <location>
        <begin position="44"/>
        <end position="290"/>
    </location>
</feature>
<sequence>MTTRTTRRRFLTSTAALATALTQRRALAAIPEQPRKDDPTPYKLFFNQPATQWPDSLPVGNGRLGACVFGNPSLDRIQLNEESIWDGDIRDRNNPRAGEAVPKIRELLFSGKIAEAEALAVSDMLSIPRRMPCYQTLGDLHLDFTLSGITPDVEDYRLELNLDTAIASMTFTHAGTSYTREVFSSAPDQVIIIRLTASQPGKLSFTARLDRPANFTASSIAPNRLTLTGEAFPVNDNPGLSDKEHHAGIKYYAELQAVTEGGNASTSNDTLTITSANAVTLFIDCATSYRYPANTTSTDRFNTGDTTAMQSAVRRNITNAQNRTYADLRSRHIADHQRIFRRAEISFGPDPNASIPTDQRIRHIKQGGEDIHIIPLYVQYGRYMLISSSRPGTLAANLQGIWNESVDPPWGSKYTININTEMNYWLAERANLSDLHTPLFDLIDSTRGPGSTTARDYYKARGYVVHHNTDIWGDSAPIDGLGGGIWAMGGAWLSTHLWEHFDYTGDTDFLRDRAWPRLRENSLFLLDYLTPAPAGTPYAGYLVTGPSCSPENKYQLPNGKSYNLCMGPTMDIEITRAVLTLTLRVAEQLGIEATDSGANSVNADLLTRARAALTKLPPFKITHDGRLQEWPEDYTDHEPGHRHISHLWALFPGDQITPHRTPELAKACRATLDARLAHGGGSTGWSRSWIISCMARLEDGDAAYQNILQLFRQSTRPNLFDVCGLKENSPFQIDGNLGGPTGIIEMLLQSHPSGPKPDVNIIRFLPALPSAWPEGHFHGLRARGGLDIDLAWQNGKATTATIRATLKATHHFSAPKGQKFESATLNFRRVDIKRSSELTLPLNPKELLTLTFV</sequence>
<reference evidence="5" key="1">
    <citation type="journal article" date="2014" name="Int. J. Syst. Evol. Microbiol.">
        <title>Complete genome sequence of Corynebacterium casei LMG S-19264T (=DSM 44701T), isolated from a smear-ripened cheese.</title>
        <authorList>
            <consortium name="US DOE Joint Genome Institute (JGI-PGF)"/>
            <person name="Walter F."/>
            <person name="Albersmeier A."/>
            <person name="Kalinowski J."/>
            <person name="Ruckert C."/>
        </authorList>
    </citation>
    <scope>NUCLEOTIDE SEQUENCE</scope>
    <source>
        <strain evidence="5">CGMCC 1.15447</strain>
    </source>
</reference>
<dbReference type="InterPro" id="IPR012341">
    <property type="entry name" value="6hp_glycosidase-like_sf"/>
</dbReference>
<dbReference type="RefSeq" id="WP_188757499.1">
    <property type="nucleotide sequence ID" value="NZ_BMJB01000001.1"/>
</dbReference>
<dbReference type="InterPro" id="IPR054363">
    <property type="entry name" value="GH95_cat"/>
</dbReference>
<keyword evidence="5" id="KW-0378">Hydrolase</keyword>
<dbReference type="PIRSF" id="PIRSF007663">
    <property type="entry name" value="UCP007663"/>
    <property type="match status" value="1"/>
</dbReference>
<dbReference type="InterPro" id="IPR008928">
    <property type="entry name" value="6-hairpin_glycosidase_sf"/>
</dbReference>
<dbReference type="Pfam" id="PF21307">
    <property type="entry name" value="Glyco_hydro_95_C"/>
    <property type="match status" value="1"/>
</dbReference>
<dbReference type="InterPro" id="IPR049053">
    <property type="entry name" value="AFCA-like_C"/>
</dbReference>
<dbReference type="InterPro" id="IPR006311">
    <property type="entry name" value="TAT_signal"/>
</dbReference>
<dbReference type="EMBL" id="BMJB01000001">
    <property type="protein sequence ID" value="GGA54227.1"/>
    <property type="molecule type" value="Genomic_DNA"/>
</dbReference>
<dbReference type="Pfam" id="PF22124">
    <property type="entry name" value="Glyco_hydro_95_cat"/>
    <property type="match status" value="1"/>
</dbReference>
<dbReference type="PANTHER" id="PTHR31084:SF0">
    <property type="entry name" value="ALPHA-L-FUCOSIDASE 2"/>
    <property type="match status" value="1"/>
</dbReference>
<evidence type="ECO:0000259" key="2">
    <source>
        <dbReference type="Pfam" id="PF14498"/>
    </source>
</evidence>
<accession>A0A916RFP2</accession>
<dbReference type="GO" id="GO:0005975">
    <property type="term" value="P:carbohydrate metabolic process"/>
    <property type="evidence" value="ECO:0007669"/>
    <property type="project" value="InterPro"/>
</dbReference>
<dbReference type="PANTHER" id="PTHR31084">
    <property type="entry name" value="ALPHA-L-FUCOSIDASE 2"/>
    <property type="match status" value="1"/>
</dbReference>
<dbReference type="Pfam" id="PF14498">
    <property type="entry name" value="Glyco_hyd_65N_2"/>
    <property type="match status" value="1"/>
</dbReference>
<organism evidence="5 6">
    <name type="scientific">Edaphobacter acidisoli</name>
    <dbReference type="NCBI Taxonomy" id="2040573"/>
    <lineage>
        <taxon>Bacteria</taxon>
        <taxon>Pseudomonadati</taxon>
        <taxon>Acidobacteriota</taxon>
        <taxon>Terriglobia</taxon>
        <taxon>Terriglobales</taxon>
        <taxon>Acidobacteriaceae</taxon>
        <taxon>Edaphobacter</taxon>
    </lineage>
</organism>
<keyword evidence="6" id="KW-1185">Reference proteome</keyword>
<dbReference type="InterPro" id="IPR016518">
    <property type="entry name" value="Alpha-L-fucosidase"/>
</dbReference>
<dbReference type="Gene3D" id="2.70.98.50">
    <property type="entry name" value="putative glycoside hydrolase family protein from bacillus halodurans"/>
    <property type="match status" value="1"/>
</dbReference>
<dbReference type="InterPro" id="IPR027414">
    <property type="entry name" value="GH95_N_dom"/>
</dbReference>
<evidence type="ECO:0000256" key="1">
    <source>
        <dbReference type="SAM" id="SignalP"/>
    </source>
</evidence>